<dbReference type="InterPro" id="IPR016812">
    <property type="entry name" value="PPase_methylesterase_euk"/>
</dbReference>
<dbReference type="SUPFAM" id="SSF53474">
    <property type="entry name" value="alpha/beta-Hydrolases"/>
    <property type="match status" value="1"/>
</dbReference>
<proteinExistence type="inferred from homology"/>
<organism evidence="10 11">
    <name type="scientific">Tremella mesenterica</name>
    <name type="common">Jelly fungus</name>
    <dbReference type="NCBI Taxonomy" id="5217"/>
    <lineage>
        <taxon>Eukaryota</taxon>
        <taxon>Fungi</taxon>
        <taxon>Dikarya</taxon>
        <taxon>Basidiomycota</taxon>
        <taxon>Agaricomycotina</taxon>
        <taxon>Tremellomycetes</taxon>
        <taxon>Tremellales</taxon>
        <taxon>Tremellaceae</taxon>
        <taxon>Tremella</taxon>
    </lineage>
</organism>
<evidence type="ECO:0000256" key="3">
    <source>
        <dbReference type="ARBA" id="ARBA00022487"/>
    </source>
</evidence>
<evidence type="ECO:0000256" key="4">
    <source>
        <dbReference type="ARBA" id="ARBA00022801"/>
    </source>
</evidence>
<comment type="caution">
    <text evidence="10">The sequence shown here is derived from an EMBL/GenBank/DDBJ whole genome shotgun (WGS) entry which is preliminary data.</text>
</comment>
<evidence type="ECO:0000256" key="2">
    <source>
        <dbReference type="ARBA" id="ARBA00020672"/>
    </source>
</evidence>
<dbReference type="InParanoid" id="A0A4Q1BNU4"/>
<feature type="compositionally biased region" description="Polar residues" evidence="8">
    <location>
        <begin position="89"/>
        <end position="107"/>
    </location>
</feature>
<reference evidence="10 11" key="1">
    <citation type="submission" date="2016-06" db="EMBL/GenBank/DDBJ databases">
        <title>Evolution of pathogenesis and genome organization in the Tremellales.</title>
        <authorList>
            <person name="Cuomo C."/>
            <person name="Litvintseva A."/>
            <person name="Heitman J."/>
            <person name="Chen Y."/>
            <person name="Sun S."/>
            <person name="Springer D."/>
            <person name="Dromer F."/>
            <person name="Young S."/>
            <person name="Zeng Q."/>
            <person name="Chapman S."/>
            <person name="Gujja S."/>
            <person name="Saif S."/>
            <person name="Birren B."/>
        </authorList>
    </citation>
    <scope>NUCLEOTIDE SEQUENCE [LARGE SCALE GENOMIC DNA]</scope>
    <source>
        <strain evidence="10 11">ATCC 28783</strain>
    </source>
</reference>
<dbReference type="EC" id="3.1.1.-" evidence="6"/>
<keyword evidence="3 6" id="KW-0719">Serine esterase</keyword>
<evidence type="ECO:0000256" key="1">
    <source>
        <dbReference type="ARBA" id="ARBA00008645"/>
    </source>
</evidence>
<gene>
    <name evidence="10" type="ORF">M231_03273</name>
</gene>
<dbReference type="OrthoDB" id="194865at2759"/>
<dbReference type="PIRSF" id="PIRSF022950">
    <property type="entry name" value="PPase_methylesterase_euk"/>
    <property type="match status" value="1"/>
</dbReference>
<comment type="function">
    <text evidence="6">Demethylates proteins that have been reversibly carboxymethylated.</text>
</comment>
<feature type="region of interest" description="Disordered" evidence="8">
    <location>
        <begin position="87"/>
        <end position="137"/>
    </location>
</feature>
<dbReference type="PANTHER" id="PTHR14189">
    <property type="entry name" value="PROTEIN PHOSPHATASE METHYLESTERASE-1 RELATED"/>
    <property type="match status" value="1"/>
</dbReference>
<evidence type="ECO:0000256" key="7">
    <source>
        <dbReference type="PIRSR" id="PIRSR022950-1"/>
    </source>
</evidence>
<dbReference type="GO" id="GO:0051723">
    <property type="term" value="F:protein methylesterase activity"/>
    <property type="evidence" value="ECO:0007669"/>
    <property type="project" value="UniProtKB-EC"/>
</dbReference>
<evidence type="ECO:0000259" key="9">
    <source>
        <dbReference type="Pfam" id="PF12697"/>
    </source>
</evidence>
<evidence type="ECO:0000313" key="10">
    <source>
        <dbReference type="EMBL" id="RXK39440.1"/>
    </source>
</evidence>
<evidence type="ECO:0000256" key="8">
    <source>
        <dbReference type="SAM" id="MobiDB-lite"/>
    </source>
</evidence>
<dbReference type="PANTHER" id="PTHR14189:SF0">
    <property type="entry name" value="PROTEIN PHOSPHATASE METHYLESTERASE 1"/>
    <property type="match status" value="1"/>
</dbReference>
<dbReference type="Proteomes" id="UP000289152">
    <property type="component" value="Unassembled WGS sequence"/>
</dbReference>
<dbReference type="Pfam" id="PF12697">
    <property type="entry name" value="Abhydrolase_6"/>
    <property type="match status" value="1"/>
</dbReference>
<comment type="similarity">
    <text evidence="1 6">Belongs to the AB hydrolase superfamily.</text>
</comment>
<dbReference type="InterPro" id="IPR000073">
    <property type="entry name" value="AB_hydrolase_1"/>
</dbReference>
<feature type="active site" evidence="7">
    <location>
        <position position="252"/>
    </location>
</feature>
<feature type="active site" evidence="7">
    <location>
        <position position="225"/>
    </location>
</feature>
<dbReference type="Gene3D" id="3.40.50.1820">
    <property type="entry name" value="alpha/beta hydrolase"/>
    <property type="match status" value="1"/>
</dbReference>
<name>A0A4Q1BNU4_TREME</name>
<feature type="active site" evidence="7">
    <location>
        <position position="383"/>
    </location>
</feature>
<evidence type="ECO:0000256" key="5">
    <source>
        <dbReference type="ARBA" id="ARBA00049203"/>
    </source>
</evidence>
<keyword evidence="11" id="KW-1185">Reference proteome</keyword>
<feature type="domain" description="AB hydrolase-1" evidence="9">
    <location>
        <begin position="141"/>
        <end position="394"/>
    </location>
</feature>
<dbReference type="InterPro" id="IPR029058">
    <property type="entry name" value="AB_hydrolase_fold"/>
</dbReference>
<dbReference type="AlphaFoldDB" id="A0A4Q1BNU4"/>
<comment type="catalytic activity">
    <reaction evidence="5">
        <text>[phosphatase 2A protein]-C-terminal L-leucine methyl ester + H2O = [phosphatase 2A protein]-C-terminal L-leucine + methanol + H(+)</text>
        <dbReference type="Rhea" id="RHEA:48548"/>
        <dbReference type="Rhea" id="RHEA-COMP:12134"/>
        <dbReference type="Rhea" id="RHEA-COMP:12135"/>
        <dbReference type="ChEBI" id="CHEBI:15377"/>
        <dbReference type="ChEBI" id="CHEBI:15378"/>
        <dbReference type="ChEBI" id="CHEBI:17790"/>
        <dbReference type="ChEBI" id="CHEBI:90516"/>
        <dbReference type="ChEBI" id="CHEBI:90517"/>
        <dbReference type="EC" id="3.1.1.89"/>
    </reaction>
</comment>
<evidence type="ECO:0000313" key="11">
    <source>
        <dbReference type="Proteomes" id="UP000289152"/>
    </source>
</evidence>
<dbReference type="VEuPathDB" id="FungiDB:TREMEDRAFT_28267"/>
<dbReference type="STRING" id="5217.A0A4Q1BNU4"/>
<dbReference type="FunCoup" id="A0A4Q1BNU4">
    <property type="interactions" value="492"/>
</dbReference>
<accession>A0A4Q1BNU4</accession>
<keyword evidence="4 6" id="KW-0378">Hydrolase</keyword>
<evidence type="ECO:0000256" key="6">
    <source>
        <dbReference type="PIRNR" id="PIRNR022950"/>
    </source>
</evidence>
<dbReference type="EMBL" id="SDIL01000031">
    <property type="protein sequence ID" value="RXK39440.1"/>
    <property type="molecule type" value="Genomic_DNA"/>
</dbReference>
<protein>
    <recommendedName>
        <fullName evidence="2 6">Protein phosphatase methylesterase 1</fullName>
        <shortName evidence="6">PME-1</shortName>
        <ecNumber evidence="6">3.1.1.-</ecNumber>
    </recommendedName>
</protein>
<sequence>MSDIFRKAVIAKLPKLPPTRAPWAEPMDDDDDDEIDYLGELDDALPPLSTKTYQNLTPLSAKDFFSQALEVTPGKTTFRVYLTPPVLTPETSSTPLEQVATTSNPDSSRGGRSGGENPLSGKGRLEKQVTEGDTDNKGTYLICHHGAGSSGLSFAMLAKEVKERGKGELGVMSFDCRGHGKTRTDPVDEEHDLSTSTLLSDFVSLIQHLFPNPIISPSLLLMGHSMGAAPILASAPILQEKGYKVVGVIVLDVVEGTAVEALPLMKGILSKRPQTFPSVIDAIHWHLVSNSIRNSTSARISVPSYLIPLNPGEGQETKQKWRTDLISTEPFWSGWYENLSSKFLTSKCARLLVLAGQERLDKQLMVGQMQGKFQLEVMQDVGHYLHEDDPTKLANIILAFWKRNTRVIVLPGKIGSKLVGVRRVGEE</sequence>
<feature type="compositionally biased region" description="Basic and acidic residues" evidence="8">
    <location>
        <begin position="123"/>
        <end position="136"/>
    </location>
</feature>